<dbReference type="Gene3D" id="1.25.10.10">
    <property type="entry name" value="Leucine-rich Repeat Variant"/>
    <property type="match status" value="2"/>
</dbReference>
<organism evidence="2 3">
    <name type="scientific">Cyanidiococcus yangmingshanensis</name>
    <dbReference type="NCBI Taxonomy" id="2690220"/>
    <lineage>
        <taxon>Eukaryota</taxon>
        <taxon>Rhodophyta</taxon>
        <taxon>Bangiophyceae</taxon>
        <taxon>Cyanidiales</taxon>
        <taxon>Cyanidiaceae</taxon>
        <taxon>Cyanidiococcus</taxon>
    </lineage>
</organism>
<keyword evidence="3" id="KW-1185">Reference proteome</keyword>
<dbReference type="Proteomes" id="UP000530660">
    <property type="component" value="Unassembled WGS sequence"/>
</dbReference>
<dbReference type="GO" id="GO:0019887">
    <property type="term" value="F:protein kinase regulator activity"/>
    <property type="evidence" value="ECO:0007669"/>
    <property type="project" value="TreeGrafter"/>
</dbReference>
<dbReference type="SUPFAM" id="SSF48371">
    <property type="entry name" value="ARM repeat"/>
    <property type="match status" value="1"/>
</dbReference>
<gene>
    <name evidence="2" type="primary">GCN1L1_4</name>
    <name evidence="2" type="ORF">F1559_003013</name>
</gene>
<dbReference type="InterPro" id="IPR016024">
    <property type="entry name" value="ARM-type_fold"/>
</dbReference>
<dbReference type="GO" id="GO:0005829">
    <property type="term" value="C:cytosol"/>
    <property type="evidence" value="ECO:0007669"/>
    <property type="project" value="TreeGrafter"/>
</dbReference>
<dbReference type="AlphaFoldDB" id="A0A7J7IEM8"/>
<evidence type="ECO:0000256" key="1">
    <source>
        <dbReference type="ARBA" id="ARBA00022737"/>
    </source>
</evidence>
<dbReference type="GO" id="GO:0034198">
    <property type="term" value="P:cellular response to amino acid starvation"/>
    <property type="evidence" value="ECO:0007669"/>
    <property type="project" value="TreeGrafter"/>
</dbReference>
<dbReference type="OrthoDB" id="5148094at2759"/>
<dbReference type="EMBL" id="VWRR01000014">
    <property type="protein sequence ID" value="KAF6001545.1"/>
    <property type="molecule type" value="Genomic_DNA"/>
</dbReference>
<comment type="caution">
    <text evidence="2">The sequence shown here is derived from an EMBL/GenBank/DDBJ whole genome shotgun (WGS) entry which is preliminary data.</text>
</comment>
<protein>
    <submittedName>
        <fullName evidence="2">GCN1 proteinral control of amino-acid synthesis 1-like 1</fullName>
    </submittedName>
</protein>
<evidence type="ECO:0000313" key="3">
    <source>
        <dbReference type="Proteomes" id="UP000530660"/>
    </source>
</evidence>
<proteinExistence type="predicted"/>
<dbReference type="PANTHER" id="PTHR23346">
    <property type="entry name" value="TRANSLATIONAL ACTIVATOR GCN1-RELATED"/>
    <property type="match status" value="1"/>
</dbReference>
<dbReference type="GO" id="GO:0006417">
    <property type="term" value="P:regulation of translation"/>
    <property type="evidence" value="ECO:0007669"/>
    <property type="project" value="TreeGrafter"/>
</dbReference>
<keyword evidence="1" id="KW-0677">Repeat</keyword>
<dbReference type="PANTHER" id="PTHR23346:SF7">
    <property type="entry name" value="STALLED RIBOSOME SENSOR GCN1"/>
    <property type="match status" value="1"/>
</dbReference>
<evidence type="ECO:0000313" key="2">
    <source>
        <dbReference type="EMBL" id="KAF6001545.1"/>
    </source>
</evidence>
<sequence>MDTLLVAAGANGIATCGRRRAARGLTQALTLRAVGERLQHRLLPWWLESGRWQALGTIVSLVDTGLAPTLVPLILARLFELPPAEEAATAPDEALDSVFGSSLATRVAMALAEHLPAAVLPLALEYLGASDPIKRRRAISLLRFVFGRDTNASVDSGNQIVSLNSARICQMYELLTNALADPDRFVVDQASTVWQQSVQRLPTALLVSAVAPVREALLAIGDPSSPTSSDTSSIPIPGLVLEPFTERGITPILILYQHGLTAPETRPEIREQAALGISQVVQRVPHAVVQPHALRVMGLVIRLLSDRQTHWPVTVALLQALASFWSRAGANARALAPALQSVLFRYLRDPQRLVRHASVGALVPLLLDHPRPEAALTELMRLTQADDTSPVQRLAAMECLAKLLNEAARRGRHGNRCDDGASSPASGPLDQVLASSSWPWRLHETVVEGLGSALDAERACAAQLFAAMQRYWGMDAGLKAQLVQALMHRPDRDAHTGGITWQHGQLLAIQALLLDGEIGLSDSQLEEMEAYARAALANEAAPLRKAAIQVLGALATRTEADGSARHAEWLRLLTERLNEDTFSEVREAALQALGTVGALASVLPLLLQWSYQRSGQRAPGLRTAALEALQQRLVDATVPAVRWDVLREAQQIVHRSGDPKASSIEDWLEHLALNSVATDLITRP</sequence>
<dbReference type="InterPro" id="IPR011989">
    <property type="entry name" value="ARM-like"/>
</dbReference>
<name>A0A7J7IEM8_9RHOD</name>
<accession>A0A7J7IEM8</accession>
<reference evidence="2 3" key="1">
    <citation type="journal article" date="2020" name="J. Phycol.">
        <title>Comparative genome analysis reveals Cyanidiococcus gen. nov., a new extremophilic red algal genus sister to Cyanidioschyzon (Cyanidioschyzonaceae, Rhodophyta).</title>
        <authorList>
            <person name="Liu S.-L."/>
            <person name="Chiang Y.-R."/>
            <person name="Yoon H.S."/>
            <person name="Fu H.-Y."/>
        </authorList>
    </citation>
    <scope>NUCLEOTIDE SEQUENCE [LARGE SCALE GENOMIC DNA]</scope>
    <source>
        <strain evidence="2 3">THAL066</strain>
    </source>
</reference>